<keyword evidence="3" id="KW-1185">Reference proteome</keyword>
<dbReference type="SUPFAM" id="SSF53335">
    <property type="entry name" value="S-adenosyl-L-methionine-dependent methyltransferases"/>
    <property type="match status" value="1"/>
</dbReference>
<dbReference type="GO" id="GO:0008168">
    <property type="term" value="F:methyltransferase activity"/>
    <property type="evidence" value="ECO:0007669"/>
    <property type="project" value="UniProtKB-KW"/>
</dbReference>
<comment type="caution">
    <text evidence="2">The sequence shown here is derived from an EMBL/GenBank/DDBJ whole genome shotgun (WGS) entry which is preliminary data.</text>
</comment>
<dbReference type="PANTHER" id="PTHR43861">
    <property type="entry name" value="TRANS-ACONITATE 2-METHYLTRANSFERASE-RELATED"/>
    <property type="match status" value="1"/>
</dbReference>
<accession>A0A4S2AJ76</accession>
<dbReference type="InterPro" id="IPR029063">
    <property type="entry name" value="SAM-dependent_MTases_sf"/>
</dbReference>
<evidence type="ECO:0000259" key="1">
    <source>
        <dbReference type="Pfam" id="PF13847"/>
    </source>
</evidence>
<sequence>MQERHQNRNIYFKELSITSRNYFIPYIQCWHAIAAGMNVLEIGCGDGGNLLPFSEMGCNTMGVDMAKSRIKDAKNFFNRHHAEGEFIASDIFKLKELEQNFDIIICHDVLEHITEKEQFLSNLSKYLKPQGIVFMSFPAWQMPFGGHQQICRNRILSHLPFIHLFPVSIYRSILKAFRADTDCIKELLSIKKTGVSIELFERLIKKTDLIILNRQLWFINPHYKIKFGLSPRQLNQRISGIPYLRNFASTSCFYILKEKD</sequence>
<evidence type="ECO:0000313" key="2">
    <source>
        <dbReference type="EMBL" id="TGY00911.1"/>
    </source>
</evidence>
<dbReference type="RefSeq" id="WP_136014697.1">
    <property type="nucleotide sequence ID" value="NZ_CANSXW010000037.1"/>
</dbReference>
<organism evidence="2 3">
    <name type="scientific">Bacteroides acidifaciens</name>
    <dbReference type="NCBI Taxonomy" id="85831"/>
    <lineage>
        <taxon>Bacteria</taxon>
        <taxon>Pseudomonadati</taxon>
        <taxon>Bacteroidota</taxon>
        <taxon>Bacteroidia</taxon>
        <taxon>Bacteroidales</taxon>
        <taxon>Bacteroidaceae</taxon>
        <taxon>Bacteroides</taxon>
    </lineage>
</organism>
<dbReference type="Pfam" id="PF13847">
    <property type="entry name" value="Methyltransf_31"/>
    <property type="match status" value="1"/>
</dbReference>
<dbReference type="Gene3D" id="3.40.50.150">
    <property type="entry name" value="Vaccinia Virus protein VP39"/>
    <property type="match status" value="1"/>
</dbReference>
<dbReference type="Proteomes" id="UP000305751">
    <property type="component" value="Unassembled WGS sequence"/>
</dbReference>
<dbReference type="GO" id="GO:0032259">
    <property type="term" value="P:methylation"/>
    <property type="evidence" value="ECO:0007669"/>
    <property type="project" value="UniProtKB-KW"/>
</dbReference>
<dbReference type="InterPro" id="IPR025714">
    <property type="entry name" value="Methyltranfer_dom"/>
</dbReference>
<reference evidence="2 3" key="1">
    <citation type="submission" date="2019-04" db="EMBL/GenBank/DDBJ databases">
        <title>Microbes associate with the intestines of laboratory mice.</title>
        <authorList>
            <person name="Navarre W."/>
            <person name="Wong E."/>
            <person name="Huang K."/>
            <person name="Tropini C."/>
            <person name="Ng K."/>
            <person name="Yu B."/>
        </authorList>
    </citation>
    <scope>NUCLEOTIDE SEQUENCE [LARGE SCALE GENOMIC DNA]</scope>
    <source>
        <strain evidence="2 3">NM70_E10</strain>
    </source>
</reference>
<keyword evidence="2" id="KW-0808">Transferase</keyword>
<protein>
    <submittedName>
        <fullName evidence="2">Methyltransferase domain-containing protein</fullName>
    </submittedName>
</protein>
<proteinExistence type="predicted"/>
<evidence type="ECO:0000313" key="3">
    <source>
        <dbReference type="Proteomes" id="UP000305751"/>
    </source>
</evidence>
<dbReference type="AlphaFoldDB" id="A0A4S2AJ76"/>
<gene>
    <name evidence="2" type="ORF">E5356_14415</name>
</gene>
<keyword evidence="2" id="KW-0489">Methyltransferase</keyword>
<dbReference type="EMBL" id="SRZA01000052">
    <property type="protein sequence ID" value="TGY00911.1"/>
    <property type="molecule type" value="Genomic_DNA"/>
</dbReference>
<dbReference type="CDD" id="cd02440">
    <property type="entry name" value="AdoMet_MTases"/>
    <property type="match status" value="1"/>
</dbReference>
<name>A0A4S2AJ76_9BACE</name>
<feature type="domain" description="Methyltransferase" evidence="1">
    <location>
        <begin position="35"/>
        <end position="139"/>
    </location>
</feature>